<evidence type="ECO:0000313" key="1">
    <source>
        <dbReference type="EMBL" id="KAL3566463.1"/>
    </source>
</evidence>
<reference evidence="1 2" key="1">
    <citation type="journal article" date="2024" name="Plant Biotechnol. J.">
        <title>Genome and CRISPR/Cas9 system of a widespread forest tree (Populus alba) in the world.</title>
        <authorList>
            <person name="Liu Y.J."/>
            <person name="Jiang P.F."/>
            <person name="Han X.M."/>
            <person name="Li X.Y."/>
            <person name="Wang H.M."/>
            <person name="Wang Y.J."/>
            <person name="Wang X.X."/>
            <person name="Zeng Q.Y."/>
        </authorList>
    </citation>
    <scope>NUCLEOTIDE SEQUENCE [LARGE SCALE GENOMIC DNA]</scope>
    <source>
        <strain evidence="2">cv. PAL-ZL1</strain>
    </source>
</reference>
<gene>
    <name evidence="1" type="ORF">D5086_031878</name>
</gene>
<sequence length="170" mass="18967">MWEMLHREKERTGQKAQERGQHRLPAAGSTKQIRPPARACRALPSSHSKNEEQPIRSSRPSKLNERPCMLGRETPAHCSSSMGQTKMAPSSKSYTRGKKYGPCIHVVTNWSWPCIQSSKLKEDRGYIIPATICPMHSVRGHAFSPSSMQRRGNGQKKVAPSAKSHVRPSA</sequence>
<proteinExistence type="predicted"/>
<evidence type="ECO:0000313" key="2">
    <source>
        <dbReference type="Proteomes" id="UP000309997"/>
    </source>
</evidence>
<keyword evidence="2" id="KW-1185">Reference proteome</keyword>
<dbReference type="Proteomes" id="UP000309997">
    <property type="component" value="Unassembled WGS sequence"/>
</dbReference>
<organism evidence="1 2">
    <name type="scientific">Populus alba</name>
    <name type="common">White poplar</name>
    <dbReference type="NCBI Taxonomy" id="43335"/>
    <lineage>
        <taxon>Eukaryota</taxon>
        <taxon>Viridiplantae</taxon>
        <taxon>Streptophyta</taxon>
        <taxon>Embryophyta</taxon>
        <taxon>Tracheophyta</taxon>
        <taxon>Spermatophyta</taxon>
        <taxon>Magnoliopsida</taxon>
        <taxon>eudicotyledons</taxon>
        <taxon>Gunneridae</taxon>
        <taxon>Pentapetalae</taxon>
        <taxon>rosids</taxon>
        <taxon>fabids</taxon>
        <taxon>Malpighiales</taxon>
        <taxon>Salicaceae</taxon>
        <taxon>Saliceae</taxon>
        <taxon>Populus</taxon>
    </lineage>
</organism>
<comment type="caution">
    <text evidence="1">The sequence shown here is derived from an EMBL/GenBank/DDBJ whole genome shotgun (WGS) entry which is preliminary data.</text>
</comment>
<dbReference type="EMBL" id="RCHU02000018">
    <property type="protein sequence ID" value="KAL3566463.1"/>
    <property type="molecule type" value="Genomic_DNA"/>
</dbReference>
<protein>
    <submittedName>
        <fullName evidence="1">Uncharacterized protein</fullName>
    </submittedName>
</protein>
<accession>A0ACC4AKQ8</accession>
<name>A0ACC4AKQ8_POPAL</name>